<dbReference type="PANTHER" id="PTHR45947">
    <property type="entry name" value="SULFOQUINOVOSYL TRANSFERASE SQD2"/>
    <property type="match status" value="1"/>
</dbReference>
<dbReference type="Proteomes" id="UP001157186">
    <property type="component" value="Unassembled WGS sequence"/>
</dbReference>
<dbReference type="CDD" id="cd03801">
    <property type="entry name" value="GT4_PimA-like"/>
    <property type="match status" value="1"/>
</dbReference>
<protein>
    <submittedName>
        <fullName evidence="2">Glycosyltransferase family 1 protein</fullName>
    </submittedName>
</protein>
<comment type="caution">
    <text evidence="2">The sequence shown here is derived from an EMBL/GenBank/DDBJ whole genome shotgun (WGS) entry which is preliminary data.</text>
</comment>
<reference evidence="2 3" key="1">
    <citation type="submission" date="2023-03" db="EMBL/GenBank/DDBJ databases">
        <title>Draft genome sequence of Thalassotalea insulae KCTC 62186T.</title>
        <authorList>
            <person name="Sawabe T."/>
        </authorList>
    </citation>
    <scope>NUCLEOTIDE SEQUENCE [LARGE SCALE GENOMIC DNA]</scope>
    <source>
        <strain evidence="2 3">KCTC 62186</strain>
    </source>
</reference>
<dbReference type="Pfam" id="PF13692">
    <property type="entry name" value="Glyco_trans_1_4"/>
    <property type="match status" value="1"/>
</dbReference>
<keyword evidence="3" id="KW-1185">Reference proteome</keyword>
<dbReference type="Gene3D" id="3.40.50.2000">
    <property type="entry name" value="Glycogen Phosphorylase B"/>
    <property type="match status" value="2"/>
</dbReference>
<proteinExistence type="predicted"/>
<name>A0ABQ6GQI2_9GAMM</name>
<dbReference type="EMBL" id="BSST01000001">
    <property type="protein sequence ID" value="GLX78192.1"/>
    <property type="molecule type" value="Genomic_DNA"/>
</dbReference>
<evidence type="ECO:0000313" key="2">
    <source>
        <dbReference type="EMBL" id="GLX78192.1"/>
    </source>
</evidence>
<feature type="domain" description="Glycosyltransferase subfamily 4-like N-terminal" evidence="1">
    <location>
        <begin position="19"/>
        <end position="171"/>
    </location>
</feature>
<evidence type="ECO:0000313" key="3">
    <source>
        <dbReference type="Proteomes" id="UP001157186"/>
    </source>
</evidence>
<dbReference type="Pfam" id="PF13439">
    <property type="entry name" value="Glyco_transf_4"/>
    <property type="match status" value="1"/>
</dbReference>
<evidence type="ECO:0000259" key="1">
    <source>
        <dbReference type="Pfam" id="PF13439"/>
    </source>
</evidence>
<dbReference type="SUPFAM" id="SSF53756">
    <property type="entry name" value="UDP-Glycosyltransferase/glycogen phosphorylase"/>
    <property type="match status" value="1"/>
</dbReference>
<dbReference type="RefSeq" id="WP_284244079.1">
    <property type="nucleotide sequence ID" value="NZ_BSST01000001.1"/>
</dbReference>
<dbReference type="PANTHER" id="PTHR45947:SF3">
    <property type="entry name" value="SULFOQUINOVOSYL TRANSFERASE SQD2"/>
    <property type="match status" value="1"/>
</dbReference>
<sequence length="357" mass="40209">MDGNQNSTAVLHIVSSLEVGGAERFVIDLCQVQRNKGANVAILSFGQSSDPLVKECENGEIEVFHTQSGKLNKWRSAYKALKIFDVIHFHSPYPLKFLLPVLLFCRSKKIVYTRHGADPLAGSTWRWTHKIARYFVDQMSFVSKEGAQVFERSHGWHNMTKHVIDNGVNLTEFQPEKTQFTGLRLGSVGRMVSLKNQISLLRAVARLAPETQKAIEIHFFGDGPCLNELQQFSEEQLRSSNIVFHGMVANRNTIYNSFDVMVVTSETEGLSLAIIEAMAYYCPVIATKVGGNPKLVEHQRNGLLFEYNDDETLASLIKTILDDKAVIEQYGAVGRQKIERQFSLSACADKYNQLYID</sequence>
<organism evidence="2 3">
    <name type="scientific">Thalassotalea insulae</name>
    <dbReference type="NCBI Taxonomy" id="2056778"/>
    <lineage>
        <taxon>Bacteria</taxon>
        <taxon>Pseudomonadati</taxon>
        <taxon>Pseudomonadota</taxon>
        <taxon>Gammaproteobacteria</taxon>
        <taxon>Alteromonadales</taxon>
        <taxon>Colwelliaceae</taxon>
        <taxon>Thalassotalea</taxon>
    </lineage>
</organism>
<gene>
    <name evidence="2" type="ORF">tinsulaeT_15320</name>
</gene>
<dbReference type="InterPro" id="IPR050194">
    <property type="entry name" value="Glycosyltransferase_grp1"/>
</dbReference>
<accession>A0ABQ6GQI2</accession>
<dbReference type="InterPro" id="IPR028098">
    <property type="entry name" value="Glyco_trans_4-like_N"/>
</dbReference>